<proteinExistence type="predicted"/>
<organism evidence="2">
    <name type="scientific">Sesamum radiatum</name>
    <name type="common">Black benniseed</name>
    <dbReference type="NCBI Taxonomy" id="300843"/>
    <lineage>
        <taxon>Eukaryota</taxon>
        <taxon>Viridiplantae</taxon>
        <taxon>Streptophyta</taxon>
        <taxon>Embryophyta</taxon>
        <taxon>Tracheophyta</taxon>
        <taxon>Spermatophyta</taxon>
        <taxon>Magnoliopsida</taxon>
        <taxon>eudicotyledons</taxon>
        <taxon>Gunneridae</taxon>
        <taxon>Pentapetalae</taxon>
        <taxon>asterids</taxon>
        <taxon>lamiids</taxon>
        <taxon>Lamiales</taxon>
        <taxon>Pedaliaceae</taxon>
        <taxon>Sesamum</taxon>
    </lineage>
</organism>
<dbReference type="EMBL" id="JACGWJ010000016">
    <property type="protein sequence ID" value="KAL0360965.1"/>
    <property type="molecule type" value="Genomic_DNA"/>
</dbReference>
<name>A0AAW2PZJ7_SESRA</name>
<evidence type="ECO:0000256" key="1">
    <source>
        <dbReference type="SAM" id="MobiDB-lite"/>
    </source>
</evidence>
<dbReference type="AlphaFoldDB" id="A0AAW2PZJ7"/>
<gene>
    <name evidence="2" type="ORF">Sradi_3781000</name>
</gene>
<feature type="compositionally biased region" description="Acidic residues" evidence="1">
    <location>
        <begin position="38"/>
        <end position="58"/>
    </location>
</feature>
<feature type="region of interest" description="Disordered" evidence="1">
    <location>
        <begin position="31"/>
        <end position="58"/>
    </location>
</feature>
<reference evidence="2" key="1">
    <citation type="submission" date="2020-06" db="EMBL/GenBank/DDBJ databases">
        <authorList>
            <person name="Li T."/>
            <person name="Hu X."/>
            <person name="Zhang T."/>
            <person name="Song X."/>
            <person name="Zhang H."/>
            <person name="Dai N."/>
            <person name="Sheng W."/>
            <person name="Hou X."/>
            <person name="Wei L."/>
        </authorList>
    </citation>
    <scope>NUCLEOTIDE SEQUENCE</scope>
    <source>
        <strain evidence="2">G02</strain>
        <tissue evidence="2">Leaf</tissue>
    </source>
</reference>
<evidence type="ECO:0000313" key="2">
    <source>
        <dbReference type="EMBL" id="KAL0360965.1"/>
    </source>
</evidence>
<sequence>MDSRDVIFYEDLFPFEGANQEKLTNIKSSTRVSLDNAATDEEFSYEEDQDAERESELDTETIEQVQEEISNERYDTNQLARPPHERKLPKHFKDYVMNYSENNDPLLKQAPLPSIHKEK</sequence>
<comment type="caution">
    <text evidence="2">The sequence shown here is derived from an EMBL/GenBank/DDBJ whole genome shotgun (WGS) entry which is preliminary data.</text>
</comment>
<accession>A0AAW2PZJ7</accession>
<protein>
    <submittedName>
        <fullName evidence="2">Uncharacterized protein</fullName>
    </submittedName>
</protein>
<reference evidence="2" key="2">
    <citation type="journal article" date="2024" name="Plant">
        <title>Genomic evolution and insights into agronomic trait innovations of Sesamum species.</title>
        <authorList>
            <person name="Miao H."/>
            <person name="Wang L."/>
            <person name="Qu L."/>
            <person name="Liu H."/>
            <person name="Sun Y."/>
            <person name="Le M."/>
            <person name="Wang Q."/>
            <person name="Wei S."/>
            <person name="Zheng Y."/>
            <person name="Lin W."/>
            <person name="Duan Y."/>
            <person name="Cao H."/>
            <person name="Xiong S."/>
            <person name="Wang X."/>
            <person name="Wei L."/>
            <person name="Li C."/>
            <person name="Ma Q."/>
            <person name="Ju M."/>
            <person name="Zhao R."/>
            <person name="Li G."/>
            <person name="Mu C."/>
            <person name="Tian Q."/>
            <person name="Mei H."/>
            <person name="Zhang T."/>
            <person name="Gao T."/>
            <person name="Zhang H."/>
        </authorList>
    </citation>
    <scope>NUCLEOTIDE SEQUENCE</scope>
    <source>
        <strain evidence="2">G02</strain>
    </source>
</reference>